<dbReference type="InterPro" id="IPR012902">
    <property type="entry name" value="N_methyl_site"/>
</dbReference>
<name>A0A1I4SRC3_9BACT</name>
<accession>A0A1I4SRC3</accession>
<dbReference type="InterPro" id="IPR045584">
    <property type="entry name" value="Pilin-like"/>
</dbReference>
<protein>
    <submittedName>
        <fullName evidence="2">General secretion pathway protein H</fullName>
    </submittedName>
</protein>
<feature type="transmembrane region" description="Helical" evidence="1">
    <location>
        <begin position="6"/>
        <end position="26"/>
    </location>
</feature>
<evidence type="ECO:0000313" key="2">
    <source>
        <dbReference type="EMBL" id="SFM67068.1"/>
    </source>
</evidence>
<dbReference type="SUPFAM" id="SSF54523">
    <property type="entry name" value="Pili subunits"/>
    <property type="match status" value="1"/>
</dbReference>
<evidence type="ECO:0000256" key="1">
    <source>
        <dbReference type="SAM" id="Phobius"/>
    </source>
</evidence>
<keyword evidence="1" id="KW-0472">Membrane</keyword>
<keyword evidence="1" id="KW-0812">Transmembrane</keyword>
<sequence length="147" mass="16125">MKNRGFTLIEVILVVLIFSLAVGMVAPRIGGGALRMKERNFVTAMVESLLKSREKALASGKTEIFFIDSGERTFGVGQNAHGRIPENADIYAEGLEDLGNGRYAVRFFPDGTAPPVKLDVTFDRERQYIISVDPILNSVSWTEGTSS</sequence>
<dbReference type="STRING" id="39841.SAMN05660836_01125"/>
<dbReference type="EMBL" id="FOUU01000002">
    <property type="protein sequence ID" value="SFM67068.1"/>
    <property type="molecule type" value="Genomic_DNA"/>
</dbReference>
<dbReference type="NCBIfam" id="TIGR02532">
    <property type="entry name" value="IV_pilin_GFxxxE"/>
    <property type="match status" value="1"/>
</dbReference>
<dbReference type="OrthoDB" id="5515392at2"/>
<dbReference type="RefSeq" id="WP_093394112.1">
    <property type="nucleotide sequence ID" value="NZ_FOUU01000002.1"/>
</dbReference>
<gene>
    <name evidence="2" type="ORF">SAMN05660836_01125</name>
</gene>
<organism evidence="2 3">
    <name type="scientific">Thermodesulforhabdus norvegica</name>
    <dbReference type="NCBI Taxonomy" id="39841"/>
    <lineage>
        <taxon>Bacteria</taxon>
        <taxon>Pseudomonadati</taxon>
        <taxon>Thermodesulfobacteriota</taxon>
        <taxon>Syntrophobacteria</taxon>
        <taxon>Syntrophobacterales</taxon>
        <taxon>Thermodesulforhabdaceae</taxon>
        <taxon>Thermodesulforhabdus</taxon>
    </lineage>
</organism>
<proteinExistence type="predicted"/>
<reference evidence="2 3" key="1">
    <citation type="submission" date="2016-10" db="EMBL/GenBank/DDBJ databases">
        <authorList>
            <person name="de Groot N.N."/>
        </authorList>
    </citation>
    <scope>NUCLEOTIDE SEQUENCE [LARGE SCALE GENOMIC DNA]</scope>
    <source>
        <strain evidence="2 3">DSM 9990</strain>
    </source>
</reference>
<dbReference type="PROSITE" id="PS00409">
    <property type="entry name" value="PROKAR_NTER_METHYL"/>
    <property type="match status" value="1"/>
</dbReference>
<evidence type="ECO:0000313" key="3">
    <source>
        <dbReference type="Proteomes" id="UP000199611"/>
    </source>
</evidence>
<keyword evidence="1" id="KW-1133">Transmembrane helix</keyword>
<dbReference type="AlphaFoldDB" id="A0A1I4SRC3"/>
<keyword evidence="3" id="KW-1185">Reference proteome</keyword>
<dbReference type="Proteomes" id="UP000199611">
    <property type="component" value="Unassembled WGS sequence"/>
</dbReference>
<dbReference type="Pfam" id="PF07963">
    <property type="entry name" value="N_methyl"/>
    <property type="match status" value="1"/>
</dbReference>